<feature type="domain" description="OmpR/PhoB-type" evidence="7">
    <location>
        <begin position="1"/>
        <end position="101"/>
    </location>
</feature>
<dbReference type="Pfam" id="PF13424">
    <property type="entry name" value="TPR_12"/>
    <property type="match status" value="2"/>
</dbReference>
<evidence type="ECO:0000259" key="7">
    <source>
        <dbReference type="PROSITE" id="PS51755"/>
    </source>
</evidence>
<dbReference type="CDD" id="cd15831">
    <property type="entry name" value="BTAD"/>
    <property type="match status" value="1"/>
</dbReference>
<protein>
    <submittedName>
        <fullName evidence="8">BTAD domain-containing putative transcriptional regulator</fullName>
    </submittedName>
</protein>
<dbReference type="PANTHER" id="PTHR35807">
    <property type="entry name" value="TRANSCRIPTIONAL REGULATOR REDD-RELATED"/>
    <property type="match status" value="1"/>
</dbReference>
<evidence type="ECO:0000256" key="5">
    <source>
        <dbReference type="PROSITE-ProRule" id="PRU01091"/>
    </source>
</evidence>
<dbReference type="SUPFAM" id="SSF46894">
    <property type="entry name" value="C-terminal effector domain of the bipartite response regulators"/>
    <property type="match status" value="1"/>
</dbReference>
<dbReference type="InterPro" id="IPR036388">
    <property type="entry name" value="WH-like_DNA-bd_sf"/>
</dbReference>
<dbReference type="InterPro" id="IPR051677">
    <property type="entry name" value="AfsR-DnrI-RedD_regulator"/>
</dbReference>
<dbReference type="PRINTS" id="PR00364">
    <property type="entry name" value="DISEASERSIST"/>
</dbReference>
<accession>A0ABV8IHN9</accession>
<feature type="compositionally biased region" description="Basic and acidic residues" evidence="6">
    <location>
        <begin position="604"/>
        <end position="617"/>
    </location>
</feature>
<dbReference type="SMART" id="SM00028">
    <property type="entry name" value="TPR"/>
    <property type="match status" value="6"/>
</dbReference>
<dbReference type="Gene3D" id="1.25.40.10">
    <property type="entry name" value="Tetratricopeptide repeat domain"/>
    <property type="match status" value="2"/>
</dbReference>
<dbReference type="InterPro" id="IPR005158">
    <property type="entry name" value="BTAD"/>
</dbReference>
<dbReference type="Pfam" id="PF00931">
    <property type="entry name" value="NB-ARC"/>
    <property type="match status" value="1"/>
</dbReference>
<keyword evidence="9" id="KW-1185">Reference proteome</keyword>
<dbReference type="SUPFAM" id="SSF52540">
    <property type="entry name" value="P-loop containing nucleoside triphosphate hydrolases"/>
    <property type="match status" value="1"/>
</dbReference>
<evidence type="ECO:0000256" key="1">
    <source>
        <dbReference type="ARBA" id="ARBA00005820"/>
    </source>
</evidence>
<dbReference type="SMART" id="SM01043">
    <property type="entry name" value="BTAD"/>
    <property type="match status" value="1"/>
</dbReference>
<dbReference type="PROSITE" id="PS51755">
    <property type="entry name" value="OMPR_PHOB"/>
    <property type="match status" value="1"/>
</dbReference>
<dbReference type="InterPro" id="IPR001867">
    <property type="entry name" value="OmpR/PhoB-type_DNA-bd"/>
</dbReference>
<dbReference type="InterPro" id="IPR016032">
    <property type="entry name" value="Sig_transdc_resp-reg_C-effctor"/>
</dbReference>
<dbReference type="RefSeq" id="WP_377294753.1">
    <property type="nucleotide sequence ID" value="NZ_JBHSBM010000075.1"/>
</dbReference>
<evidence type="ECO:0000256" key="3">
    <source>
        <dbReference type="ARBA" id="ARBA00023125"/>
    </source>
</evidence>
<dbReference type="SUPFAM" id="SSF48452">
    <property type="entry name" value="TPR-like"/>
    <property type="match status" value="3"/>
</dbReference>
<dbReference type="Gene3D" id="1.10.10.10">
    <property type="entry name" value="Winged helix-like DNA-binding domain superfamily/Winged helix DNA-binding domain"/>
    <property type="match status" value="2"/>
</dbReference>
<dbReference type="InterPro" id="IPR019734">
    <property type="entry name" value="TPR_rpt"/>
</dbReference>
<evidence type="ECO:0000256" key="2">
    <source>
        <dbReference type="ARBA" id="ARBA00023015"/>
    </source>
</evidence>
<dbReference type="Pfam" id="PF00486">
    <property type="entry name" value="Trans_reg_C"/>
    <property type="match status" value="1"/>
</dbReference>
<keyword evidence="4" id="KW-0804">Transcription</keyword>
<proteinExistence type="inferred from homology"/>
<feature type="DNA-binding region" description="OmpR/PhoB-type" evidence="5">
    <location>
        <begin position="1"/>
        <end position="101"/>
    </location>
</feature>
<dbReference type="InterPro" id="IPR002182">
    <property type="entry name" value="NB-ARC"/>
</dbReference>
<comment type="similarity">
    <text evidence="1">Belongs to the AfsR/DnrI/RedD regulatory family.</text>
</comment>
<dbReference type="Proteomes" id="UP001595850">
    <property type="component" value="Unassembled WGS sequence"/>
</dbReference>
<dbReference type="Gene3D" id="3.40.50.300">
    <property type="entry name" value="P-loop containing nucleotide triphosphate hydrolases"/>
    <property type="match status" value="1"/>
</dbReference>
<dbReference type="EMBL" id="JBHSBM010000075">
    <property type="protein sequence ID" value="MFC4063076.1"/>
    <property type="molecule type" value="Genomic_DNA"/>
</dbReference>
<evidence type="ECO:0000256" key="6">
    <source>
        <dbReference type="SAM" id="MobiDB-lite"/>
    </source>
</evidence>
<feature type="region of interest" description="Disordered" evidence="6">
    <location>
        <begin position="594"/>
        <end position="626"/>
    </location>
</feature>
<comment type="caution">
    <text evidence="8">The sequence shown here is derived from an EMBL/GenBank/DDBJ whole genome shotgun (WGS) entry which is preliminary data.</text>
</comment>
<keyword evidence="2" id="KW-0805">Transcription regulation</keyword>
<name>A0ABV8IHN9_9ACTN</name>
<keyword evidence="3 5" id="KW-0238">DNA-binding</keyword>
<dbReference type="CDD" id="cd00383">
    <property type="entry name" value="trans_reg_C"/>
    <property type="match status" value="1"/>
</dbReference>
<evidence type="ECO:0000313" key="9">
    <source>
        <dbReference type="Proteomes" id="UP001595850"/>
    </source>
</evidence>
<dbReference type="PANTHER" id="PTHR35807:SF1">
    <property type="entry name" value="TRANSCRIPTIONAL REGULATOR REDD"/>
    <property type="match status" value="1"/>
</dbReference>
<sequence>MGGRYAVEVRFTLLGPVQVLAGGEPVRGIAPRHRAVLAYLLLNAGRVISMEKLIDAVWGYDRPDTARSQIHAAITALRRALRGVGADHVLETRPGGYVAIPGPGRLDVQDFAELVAAGRFRDALRLWSGDALADVHAGYAQGARALLDDRRLTAVERLMEAELDAGRHSQVLDELAGHVAAHPLRERLVGQLVLALHRSGRQADALAAARSYRTALAEEQGLDPGRAFAELEQAVLTDAPELRARAEARAGNIEARAEAGERAGNTGNRAEDRAVNGVRSNFLPYDIPDFAGRTAELDRLVAEERNTIVTIDGMAGIGKTTLAVRAAHRLADRFPDGQLFIDLGAHAAGRDPLPASAALEVLLRQLGLTDIPVAEAERSALWRAELARRRVVVVLDNAADGEHVRPLLPGVSDSLLLITSRRRLVDLDGAHALSVEVLPSGDAVALFGSIVGERAAAEPEAVREVLELCGHLPLAIRIAAARLQHRPRWTVSYLAGRLHAERRRLAELTTSERSVAAAFTVSYEQLGTAEQRMFRLLGLAPGRDIEPHAAAALAGVPVFEAEELLENLLDAHMLLQREPGRYTLHDLLREHARSLAEGGGTGDRGAEGRGTGDRGAEDGAEDGGMEEGGALMRLLLHYLHRSRSAVKQLFPHRVPDRPNMPPEITPVEPIRGTAEAVGWLDAERANIIATVVHGPEVCISHLAVALSPYLDRQAHHDDALTLHTIALRRSRALGEHAMPPGRALADLAWTHWRRGDYERSEDFAHQALAACEDPAERSLALNALGNVAWRRRESARAEQCLKQALDLTRIAGDWSREGFVLADLGMILVQLGRHEEARRHLDLALALHRKEGDPLGEARVLNHLGAVLRHQGRAEEAVTRHRQAGELYRAMGNGSDEASAFNGLGEAALSLGEAARAADEHTTALALAGTARNRPEQARAHEGLARACLRLGQDDRAREHGRSALRLYEELGVPEADEVRAFLESV</sequence>
<dbReference type="Pfam" id="PF13374">
    <property type="entry name" value="TPR_10"/>
    <property type="match status" value="1"/>
</dbReference>
<dbReference type="Pfam" id="PF03704">
    <property type="entry name" value="BTAD"/>
    <property type="match status" value="1"/>
</dbReference>
<gene>
    <name evidence="8" type="ORF">ACFOWE_32765</name>
</gene>
<dbReference type="InterPro" id="IPR011990">
    <property type="entry name" value="TPR-like_helical_dom_sf"/>
</dbReference>
<evidence type="ECO:0000313" key="8">
    <source>
        <dbReference type="EMBL" id="MFC4063076.1"/>
    </source>
</evidence>
<organism evidence="8 9">
    <name type="scientific">Planomonospora corallina</name>
    <dbReference type="NCBI Taxonomy" id="1806052"/>
    <lineage>
        <taxon>Bacteria</taxon>
        <taxon>Bacillati</taxon>
        <taxon>Actinomycetota</taxon>
        <taxon>Actinomycetes</taxon>
        <taxon>Streptosporangiales</taxon>
        <taxon>Streptosporangiaceae</taxon>
        <taxon>Planomonospora</taxon>
    </lineage>
</organism>
<dbReference type="InterPro" id="IPR027417">
    <property type="entry name" value="P-loop_NTPase"/>
</dbReference>
<evidence type="ECO:0000256" key="4">
    <source>
        <dbReference type="ARBA" id="ARBA00023163"/>
    </source>
</evidence>
<dbReference type="SMART" id="SM00862">
    <property type="entry name" value="Trans_reg_C"/>
    <property type="match status" value="1"/>
</dbReference>
<reference evidence="9" key="1">
    <citation type="journal article" date="2019" name="Int. J. Syst. Evol. Microbiol.">
        <title>The Global Catalogue of Microorganisms (GCM) 10K type strain sequencing project: providing services to taxonomists for standard genome sequencing and annotation.</title>
        <authorList>
            <consortium name="The Broad Institute Genomics Platform"/>
            <consortium name="The Broad Institute Genome Sequencing Center for Infectious Disease"/>
            <person name="Wu L."/>
            <person name="Ma J."/>
        </authorList>
    </citation>
    <scope>NUCLEOTIDE SEQUENCE [LARGE SCALE GENOMIC DNA]</scope>
    <source>
        <strain evidence="9">TBRC 4489</strain>
    </source>
</reference>